<evidence type="ECO:0000256" key="1">
    <source>
        <dbReference type="SAM" id="Phobius"/>
    </source>
</evidence>
<name>A0A2M3ZRN2_9DIPT</name>
<keyword evidence="1" id="KW-0812">Transmembrane</keyword>
<protein>
    <submittedName>
        <fullName evidence="2">Putative secreted peptide</fullName>
    </submittedName>
</protein>
<dbReference type="PROSITE" id="PS51257">
    <property type="entry name" value="PROKAR_LIPOPROTEIN"/>
    <property type="match status" value="1"/>
</dbReference>
<sequence>MSRFRKPVRCFSTVRLAWSSSVVWNLFISCSSWISCASALVELLSSWKWRCRSHSEVANVLWLRMYSLPLSTATLHALMIFSSRTSRCSISASSCSIRSRKVGESLRHSPKSILQRAIVRGCLGEDRTRPPVQYYCGRSSAKKLATHICTNIHTHI</sequence>
<keyword evidence="1" id="KW-1133">Transmembrane helix</keyword>
<proteinExistence type="predicted"/>
<dbReference type="EMBL" id="GGFM01010404">
    <property type="protein sequence ID" value="MBW31155.1"/>
    <property type="molecule type" value="Transcribed_RNA"/>
</dbReference>
<dbReference type="AlphaFoldDB" id="A0A2M3ZRN2"/>
<keyword evidence="1" id="KW-0472">Membrane</keyword>
<reference evidence="2" key="1">
    <citation type="submission" date="2018-01" db="EMBL/GenBank/DDBJ databases">
        <title>An insight into the sialome of Amazonian anophelines.</title>
        <authorList>
            <person name="Ribeiro J.M."/>
            <person name="Scarpassa V."/>
            <person name="Calvo E."/>
        </authorList>
    </citation>
    <scope>NUCLEOTIDE SEQUENCE</scope>
    <source>
        <tissue evidence="2">Salivary glands</tissue>
    </source>
</reference>
<organism evidence="2">
    <name type="scientific">Anopheles braziliensis</name>
    <dbReference type="NCBI Taxonomy" id="58242"/>
    <lineage>
        <taxon>Eukaryota</taxon>
        <taxon>Metazoa</taxon>
        <taxon>Ecdysozoa</taxon>
        <taxon>Arthropoda</taxon>
        <taxon>Hexapoda</taxon>
        <taxon>Insecta</taxon>
        <taxon>Pterygota</taxon>
        <taxon>Neoptera</taxon>
        <taxon>Endopterygota</taxon>
        <taxon>Diptera</taxon>
        <taxon>Nematocera</taxon>
        <taxon>Culicoidea</taxon>
        <taxon>Culicidae</taxon>
        <taxon>Anophelinae</taxon>
        <taxon>Anopheles</taxon>
    </lineage>
</organism>
<accession>A0A2M3ZRN2</accession>
<feature type="transmembrane region" description="Helical" evidence="1">
    <location>
        <begin position="21"/>
        <end position="41"/>
    </location>
</feature>
<evidence type="ECO:0000313" key="2">
    <source>
        <dbReference type="EMBL" id="MBW31155.1"/>
    </source>
</evidence>
<feature type="transmembrane region" description="Helical" evidence="1">
    <location>
        <begin position="61"/>
        <end position="81"/>
    </location>
</feature>